<accession>A0A1X7AMX2</accession>
<dbReference type="AlphaFoldDB" id="A0A1X7AMX2"/>
<dbReference type="PROSITE" id="PS01129">
    <property type="entry name" value="PSI_RLU"/>
    <property type="match status" value="1"/>
</dbReference>
<dbReference type="SUPFAM" id="SSF55120">
    <property type="entry name" value="Pseudouridine synthase"/>
    <property type="match status" value="1"/>
</dbReference>
<keyword evidence="2" id="KW-0413">Isomerase</keyword>
<dbReference type="InterPro" id="IPR006145">
    <property type="entry name" value="PsdUridine_synth_RsuA/RluA"/>
</dbReference>
<reference evidence="2 3" key="1">
    <citation type="submission" date="2017-03" db="EMBL/GenBank/DDBJ databases">
        <authorList>
            <person name="Afonso C.L."/>
            <person name="Miller P.J."/>
            <person name="Scott M.A."/>
            <person name="Spackman E."/>
            <person name="Goraichik I."/>
            <person name="Dimitrov K.M."/>
            <person name="Suarez D.L."/>
            <person name="Swayne D.E."/>
        </authorList>
    </citation>
    <scope>NUCLEOTIDE SEQUENCE [LARGE SCALE GENOMIC DNA]</scope>
    <source>
        <strain evidence="2">SB41UT1</strain>
    </source>
</reference>
<dbReference type="Gene3D" id="3.30.2350.10">
    <property type="entry name" value="Pseudouridine synthase"/>
    <property type="match status" value="1"/>
</dbReference>
<dbReference type="EMBL" id="FWPT01000008">
    <property type="protein sequence ID" value="SMA49636.1"/>
    <property type="molecule type" value="Genomic_DNA"/>
</dbReference>
<name>A0A1X7AMX2_9GAMM</name>
<gene>
    <name evidence="2" type="primary">rluC_2</name>
    <name evidence="2" type="ORF">EHSB41UT_03418</name>
</gene>
<dbReference type="GO" id="GO:0000455">
    <property type="term" value="P:enzyme-directed rRNA pseudouridine synthesis"/>
    <property type="evidence" value="ECO:0007669"/>
    <property type="project" value="TreeGrafter"/>
</dbReference>
<dbReference type="GO" id="GO:0160141">
    <property type="term" value="F:23S rRNA pseudouridine(955/2504/2580) synthase activity"/>
    <property type="evidence" value="ECO:0007669"/>
    <property type="project" value="UniProtKB-EC"/>
</dbReference>
<dbReference type="InterPro" id="IPR050188">
    <property type="entry name" value="RluA_PseudoU_synthase"/>
</dbReference>
<dbReference type="Proteomes" id="UP000196573">
    <property type="component" value="Unassembled WGS sequence"/>
</dbReference>
<dbReference type="OrthoDB" id="9807829at2"/>
<dbReference type="Pfam" id="PF00849">
    <property type="entry name" value="PseudoU_synth_2"/>
    <property type="match status" value="1"/>
</dbReference>
<protein>
    <submittedName>
        <fullName evidence="2">Ribosomal large subunit pseudouridine synthase C</fullName>
        <ecNumber evidence="2">5.4.99.24</ecNumber>
    </submittedName>
</protein>
<evidence type="ECO:0000259" key="1">
    <source>
        <dbReference type="Pfam" id="PF00849"/>
    </source>
</evidence>
<dbReference type="InterPro" id="IPR006224">
    <property type="entry name" value="PsdUridine_synth_RluA-like_CS"/>
</dbReference>
<dbReference type="RefSeq" id="WP_087112083.1">
    <property type="nucleotide sequence ID" value="NZ_CBCSCN010000010.1"/>
</dbReference>
<dbReference type="PANTHER" id="PTHR21600">
    <property type="entry name" value="MITOCHONDRIAL RNA PSEUDOURIDINE SYNTHASE"/>
    <property type="match status" value="1"/>
</dbReference>
<evidence type="ECO:0000313" key="3">
    <source>
        <dbReference type="Proteomes" id="UP000196573"/>
    </source>
</evidence>
<organism evidence="2 3">
    <name type="scientific">Parendozoicomonas haliclonae</name>
    <dbReference type="NCBI Taxonomy" id="1960125"/>
    <lineage>
        <taxon>Bacteria</taxon>
        <taxon>Pseudomonadati</taxon>
        <taxon>Pseudomonadota</taxon>
        <taxon>Gammaproteobacteria</taxon>
        <taxon>Oceanospirillales</taxon>
        <taxon>Endozoicomonadaceae</taxon>
        <taxon>Parendozoicomonas</taxon>
    </lineage>
</organism>
<dbReference type="EC" id="5.4.99.24" evidence="2"/>
<keyword evidence="3" id="KW-1185">Reference proteome</keyword>
<dbReference type="PANTHER" id="PTHR21600:SF84">
    <property type="entry name" value="PSEUDOURIDINE SYNTHASE RSUA_RLUA-LIKE DOMAIN-CONTAINING PROTEIN"/>
    <property type="match status" value="1"/>
</dbReference>
<dbReference type="InterPro" id="IPR020103">
    <property type="entry name" value="PsdUridine_synth_cat_dom_sf"/>
</dbReference>
<dbReference type="GO" id="GO:0003723">
    <property type="term" value="F:RNA binding"/>
    <property type="evidence" value="ECO:0007669"/>
    <property type="project" value="InterPro"/>
</dbReference>
<sequence>MGASLQASRIAMPADSGGCETVLEFLIQRFSRIDPAIWQQRVAEGKVHWEDGTVITEQTPYVPHKKVCYYREVENESVVPFQEEIIYQDENILVACKPHFLPVSPVGKYVRQTLVSRLIERTGIETLAPLHRIDRETAGLVMLAVNPETRNHYHRLFREDGLIRKTYRAVAHIGDENRPEAGQNWKVENRMVQGDPWIRMTVVPGEINARSEMRCLEVYDKSALFELSPLTGKTHQLRVHMSGLGYPLVNDLFYPELQPEGSDDYDRPLQLLAHRLEFTDPVTGELRSFTSTRDLLKI</sequence>
<evidence type="ECO:0000313" key="2">
    <source>
        <dbReference type="EMBL" id="SMA49636.1"/>
    </source>
</evidence>
<feature type="domain" description="Pseudouridine synthase RsuA/RluA-like" evidence="1">
    <location>
        <begin position="91"/>
        <end position="242"/>
    </location>
</feature>
<proteinExistence type="predicted"/>